<evidence type="ECO:0000313" key="6">
    <source>
        <dbReference type="EMBL" id="TGY88530.1"/>
    </source>
</evidence>
<evidence type="ECO:0000256" key="2">
    <source>
        <dbReference type="ARBA" id="ARBA00023002"/>
    </source>
</evidence>
<dbReference type="InterPro" id="IPR002579">
    <property type="entry name" value="Met_Sox_Rdtase_MsrB_dom"/>
</dbReference>
<dbReference type="EMBL" id="SRXW01000003">
    <property type="protein sequence ID" value="TGY88530.1"/>
    <property type="molecule type" value="Genomic_DNA"/>
</dbReference>
<dbReference type="AlphaFoldDB" id="A0A4S2GZ50"/>
<keyword evidence="7" id="KW-1185">Reference proteome</keyword>
<comment type="caution">
    <text evidence="6">The sequence shown here is derived from an EMBL/GenBank/DDBJ whole genome shotgun (WGS) entry which is preliminary data.</text>
</comment>
<dbReference type="OrthoDB" id="9785497at2"/>
<evidence type="ECO:0000256" key="4">
    <source>
        <dbReference type="SAM" id="MobiDB-lite"/>
    </source>
</evidence>
<dbReference type="Proteomes" id="UP000308054">
    <property type="component" value="Unassembled WGS sequence"/>
</dbReference>
<reference evidence="6 7" key="1">
    <citation type="journal article" date="2017" name="Int. J. Syst. Evol. Microbiol.">
        <title>Marinicauda algicola sp. nov., isolated from a marine red alga Rhodosorus marinus.</title>
        <authorList>
            <person name="Jeong S.E."/>
            <person name="Jeon S.H."/>
            <person name="Chun B.H."/>
            <person name="Kim D.W."/>
            <person name="Jeon C.O."/>
        </authorList>
    </citation>
    <scope>NUCLEOTIDE SEQUENCE [LARGE SCALE GENOMIC DNA]</scope>
    <source>
        <strain evidence="6 7">JCM 31718</strain>
    </source>
</reference>
<evidence type="ECO:0000259" key="5">
    <source>
        <dbReference type="PROSITE" id="PS51790"/>
    </source>
</evidence>
<dbReference type="PROSITE" id="PS51790">
    <property type="entry name" value="MSRB"/>
    <property type="match status" value="1"/>
</dbReference>
<name>A0A4S2GZ50_9PROT</name>
<dbReference type="Pfam" id="PF01641">
    <property type="entry name" value="SelR"/>
    <property type="match status" value="1"/>
</dbReference>
<dbReference type="PANTHER" id="PTHR10173:SF57">
    <property type="entry name" value="PEPTIDE-METHIONINE (R)-S-OXIDE REDUCTASE"/>
    <property type="match status" value="1"/>
</dbReference>
<dbReference type="GO" id="GO:0006979">
    <property type="term" value="P:response to oxidative stress"/>
    <property type="evidence" value="ECO:0007669"/>
    <property type="project" value="InterPro"/>
</dbReference>
<dbReference type="NCBIfam" id="TIGR00357">
    <property type="entry name" value="peptide-methionine (R)-S-oxide reductase MsrB"/>
    <property type="match status" value="1"/>
</dbReference>
<dbReference type="SUPFAM" id="SSF51316">
    <property type="entry name" value="Mss4-like"/>
    <property type="match status" value="1"/>
</dbReference>
<organism evidence="6 7">
    <name type="scientific">Marinicauda algicola</name>
    <dbReference type="NCBI Taxonomy" id="2029849"/>
    <lineage>
        <taxon>Bacteria</taxon>
        <taxon>Pseudomonadati</taxon>
        <taxon>Pseudomonadota</taxon>
        <taxon>Alphaproteobacteria</taxon>
        <taxon>Maricaulales</taxon>
        <taxon>Maricaulaceae</taxon>
        <taxon>Marinicauda</taxon>
    </lineage>
</organism>
<dbReference type="GO" id="GO:0033743">
    <property type="term" value="F:peptide-methionine (R)-S-oxide reductase activity"/>
    <property type="evidence" value="ECO:0007669"/>
    <property type="project" value="UniProtKB-EC"/>
</dbReference>
<dbReference type="GO" id="GO:0005737">
    <property type="term" value="C:cytoplasm"/>
    <property type="evidence" value="ECO:0007669"/>
    <property type="project" value="TreeGrafter"/>
</dbReference>
<comment type="catalytic activity">
    <reaction evidence="3">
        <text>L-methionyl-[protein] + [thioredoxin]-disulfide + H2O = L-methionyl-(R)-S-oxide-[protein] + [thioredoxin]-dithiol</text>
        <dbReference type="Rhea" id="RHEA:24164"/>
        <dbReference type="Rhea" id="RHEA-COMP:10698"/>
        <dbReference type="Rhea" id="RHEA-COMP:10700"/>
        <dbReference type="Rhea" id="RHEA-COMP:12313"/>
        <dbReference type="Rhea" id="RHEA-COMP:12314"/>
        <dbReference type="ChEBI" id="CHEBI:15377"/>
        <dbReference type="ChEBI" id="CHEBI:16044"/>
        <dbReference type="ChEBI" id="CHEBI:29950"/>
        <dbReference type="ChEBI" id="CHEBI:45764"/>
        <dbReference type="ChEBI" id="CHEBI:50058"/>
        <dbReference type="EC" id="1.8.4.12"/>
    </reaction>
</comment>
<dbReference type="GO" id="GO:0030091">
    <property type="term" value="P:protein repair"/>
    <property type="evidence" value="ECO:0007669"/>
    <property type="project" value="InterPro"/>
</dbReference>
<feature type="domain" description="MsrB" evidence="5">
    <location>
        <begin position="9"/>
        <end position="131"/>
    </location>
</feature>
<accession>A0A4S2GZ50</accession>
<dbReference type="RefSeq" id="WP_135996376.1">
    <property type="nucleotide sequence ID" value="NZ_CP071057.1"/>
</dbReference>
<dbReference type="Gene3D" id="2.170.150.20">
    <property type="entry name" value="Peptide methionine sulfoxide reductase"/>
    <property type="match status" value="1"/>
</dbReference>
<evidence type="ECO:0000313" key="7">
    <source>
        <dbReference type="Proteomes" id="UP000308054"/>
    </source>
</evidence>
<dbReference type="InterPro" id="IPR011057">
    <property type="entry name" value="Mss4-like_sf"/>
</dbReference>
<evidence type="ECO:0000256" key="1">
    <source>
        <dbReference type="ARBA" id="ARBA00012499"/>
    </source>
</evidence>
<protein>
    <recommendedName>
        <fullName evidence="1">peptide-methionine (R)-S-oxide reductase</fullName>
        <ecNumber evidence="1">1.8.4.12</ecNumber>
    </recommendedName>
</protein>
<feature type="region of interest" description="Disordered" evidence="4">
    <location>
        <begin position="13"/>
        <end position="38"/>
    </location>
</feature>
<feature type="compositionally biased region" description="Basic and acidic residues" evidence="4">
    <location>
        <begin position="13"/>
        <end position="30"/>
    </location>
</feature>
<dbReference type="InterPro" id="IPR028427">
    <property type="entry name" value="Met_Sox_Rdtase_MsrB"/>
</dbReference>
<dbReference type="EC" id="1.8.4.12" evidence="1"/>
<evidence type="ECO:0000256" key="3">
    <source>
        <dbReference type="ARBA" id="ARBA00048488"/>
    </source>
</evidence>
<gene>
    <name evidence="6" type="primary">msrB</name>
    <name evidence="6" type="ORF">E5163_12000</name>
</gene>
<sequence>MPKLDRDAVERLRKELTPEQDKVAFHEGTERPGSSALNEEKREGVFACAVCGNPLFSSEHKYESGSGWPSFYDVYGPESLETKRDFKLLIPRTEFHCANCGAHVGHVFNDGPQPTGKRYCANGIVLDFEPADGED</sequence>
<keyword evidence="2 6" id="KW-0560">Oxidoreductase</keyword>
<dbReference type="PANTHER" id="PTHR10173">
    <property type="entry name" value="METHIONINE SULFOXIDE REDUCTASE"/>
    <property type="match status" value="1"/>
</dbReference>
<proteinExistence type="predicted"/>